<gene>
    <name evidence="8" type="primary">msrQ</name>
    <name evidence="10" type="ORF">NP603_08355</name>
</gene>
<proteinExistence type="inferred from homology"/>
<reference evidence="10 11" key="1">
    <citation type="submission" date="2022-07" db="EMBL/GenBank/DDBJ databases">
        <title>Methylomonas rivi sp. nov., Methylomonas rosea sp. nov., Methylomonas aureus sp. nov. and Methylomonas subterranea sp. nov., four novel methanotrophs isolated from a freshwater creek and the deep terrestrial subsurface.</title>
        <authorList>
            <person name="Abin C."/>
            <person name="Sankaranarayanan K."/>
            <person name="Garner C."/>
            <person name="Sindelar R."/>
            <person name="Kotary K."/>
            <person name="Garner R."/>
            <person name="Barclay S."/>
            <person name="Lawson P."/>
            <person name="Krumholz L."/>
        </authorList>
    </citation>
    <scope>NUCLEOTIDE SEQUENCE [LARGE SCALE GENOMIC DNA]</scope>
    <source>
        <strain evidence="10 11">SURF-1</strain>
    </source>
</reference>
<dbReference type="HAMAP" id="MF_01207">
    <property type="entry name" value="MsrQ"/>
    <property type="match status" value="1"/>
</dbReference>
<keyword evidence="8" id="KW-0249">Electron transport</keyword>
<dbReference type="RefSeq" id="WP_256610405.1">
    <property type="nucleotide sequence ID" value="NZ_JANIBM010000007.1"/>
</dbReference>
<evidence type="ECO:0000313" key="10">
    <source>
        <dbReference type="EMBL" id="MCQ8181117.1"/>
    </source>
</evidence>
<evidence type="ECO:0000256" key="6">
    <source>
        <dbReference type="ARBA" id="ARBA00023004"/>
    </source>
</evidence>
<keyword evidence="6 8" id="KW-0408">Iron</keyword>
<comment type="cofactor">
    <cofactor evidence="8">
        <name>heme b</name>
        <dbReference type="ChEBI" id="CHEBI:60344"/>
    </cofactor>
    <text evidence="8">Binds 1 heme b (iron(II)-protoporphyrin IX) group per subunit.</text>
</comment>
<keyword evidence="7 8" id="KW-0472">Membrane</keyword>
<keyword evidence="8" id="KW-1003">Cell membrane</keyword>
<evidence type="ECO:0000259" key="9">
    <source>
        <dbReference type="Pfam" id="PF01794"/>
    </source>
</evidence>
<keyword evidence="8" id="KW-0479">Metal-binding</keyword>
<comment type="subcellular location">
    <subcellularLocation>
        <location evidence="8">Cell membrane</location>
        <topology evidence="8">Multi-pass membrane protein</topology>
    </subcellularLocation>
    <subcellularLocation>
        <location evidence="1">Membrane</location>
        <topology evidence="1">Multi-pass membrane protein</topology>
    </subcellularLocation>
</comment>
<comment type="caution">
    <text evidence="10">The sequence shown here is derived from an EMBL/GenBank/DDBJ whole genome shotgun (WGS) entry which is preliminary data.</text>
</comment>
<dbReference type="InterPro" id="IPR022837">
    <property type="entry name" value="MsrQ-like"/>
</dbReference>
<accession>A0ABT1UFW1</accession>
<protein>
    <recommendedName>
        <fullName evidence="8">Protein-methionine-sulfoxide reductase heme-binding subunit MsrQ</fullName>
    </recommendedName>
    <alternativeName>
        <fullName evidence="8">Flavocytochrome MsrQ</fullName>
    </alternativeName>
</protein>
<keyword evidence="8" id="KW-0288">FMN</keyword>
<evidence type="ECO:0000313" key="11">
    <source>
        <dbReference type="Proteomes" id="UP001524569"/>
    </source>
</evidence>
<comment type="caution">
    <text evidence="8">Lacks conserved residue(s) required for the propagation of feature annotation.</text>
</comment>
<evidence type="ECO:0000256" key="7">
    <source>
        <dbReference type="ARBA" id="ARBA00023136"/>
    </source>
</evidence>
<comment type="similarity">
    <text evidence="8">Belongs to the MsrQ family.</text>
</comment>
<feature type="domain" description="Ferric oxidoreductase" evidence="9">
    <location>
        <begin position="50"/>
        <end position="164"/>
    </location>
</feature>
<keyword evidence="3 8" id="KW-0349">Heme</keyword>
<sequence>MANVSLDGKALARIKIAAFCLALLPLGKLGFNACLDNLGANPIEKITHVTGFWTLTLLMVTLAATPLRRLSGWSWPIRLRRMLGLFAFGYGSLHLLAYLVLDQFFDWEAIVQDIAKRPYITVGFPAFLLMVPLAVTSTDKMLRRLGGKNWLRLHSLVYPCAIGGVVHYWWLVKKDLSNPLAFASVLAILLGVRVAYRLGGPLFRRPKPARST</sequence>
<keyword evidence="11" id="KW-1185">Reference proteome</keyword>
<evidence type="ECO:0000256" key="4">
    <source>
        <dbReference type="ARBA" id="ARBA00022692"/>
    </source>
</evidence>
<feature type="transmembrane region" description="Helical" evidence="8">
    <location>
        <begin position="46"/>
        <end position="67"/>
    </location>
</feature>
<evidence type="ECO:0000256" key="1">
    <source>
        <dbReference type="ARBA" id="ARBA00004141"/>
    </source>
</evidence>
<keyword evidence="5 8" id="KW-1133">Transmembrane helix</keyword>
<feature type="transmembrane region" description="Helical" evidence="8">
    <location>
        <begin position="79"/>
        <end position="99"/>
    </location>
</feature>
<feature type="transmembrane region" description="Helical" evidence="8">
    <location>
        <begin position="150"/>
        <end position="170"/>
    </location>
</feature>
<keyword evidence="2 8" id="KW-0813">Transport</keyword>
<dbReference type="EMBL" id="JANIBM010000007">
    <property type="protein sequence ID" value="MCQ8181117.1"/>
    <property type="molecule type" value="Genomic_DNA"/>
</dbReference>
<name>A0ABT1UFW1_9GAMM</name>
<dbReference type="PANTHER" id="PTHR36964:SF1">
    <property type="entry name" value="PROTEIN-METHIONINE-SULFOXIDE REDUCTASE HEME-BINDING SUBUNIT MSRQ"/>
    <property type="match status" value="1"/>
</dbReference>
<dbReference type="PANTHER" id="PTHR36964">
    <property type="entry name" value="PROTEIN-METHIONINE-SULFOXIDE REDUCTASE HEME-BINDING SUBUNIT MSRQ"/>
    <property type="match status" value="1"/>
</dbReference>
<organism evidence="10 11">
    <name type="scientific">Methylomonas aurea</name>
    <dbReference type="NCBI Taxonomy" id="2952224"/>
    <lineage>
        <taxon>Bacteria</taxon>
        <taxon>Pseudomonadati</taxon>
        <taxon>Pseudomonadota</taxon>
        <taxon>Gammaproteobacteria</taxon>
        <taxon>Methylococcales</taxon>
        <taxon>Methylococcaceae</taxon>
        <taxon>Methylomonas</taxon>
    </lineage>
</organism>
<evidence type="ECO:0000256" key="5">
    <source>
        <dbReference type="ARBA" id="ARBA00022989"/>
    </source>
</evidence>
<evidence type="ECO:0000256" key="2">
    <source>
        <dbReference type="ARBA" id="ARBA00022448"/>
    </source>
</evidence>
<keyword evidence="4 8" id="KW-0812">Transmembrane</keyword>
<dbReference type="Pfam" id="PF01794">
    <property type="entry name" value="Ferric_reduct"/>
    <property type="match status" value="1"/>
</dbReference>
<evidence type="ECO:0000256" key="8">
    <source>
        <dbReference type="HAMAP-Rule" id="MF_01207"/>
    </source>
</evidence>
<dbReference type="Proteomes" id="UP001524569">
    <property type="component" value="Unassembled WGS sequence"/>
</dbReference>
<comment type="cofactor">
    <cofactor evidence="8">
        <name>FMN</name>
        <dbReference type="ChEBI" id="CHEBI:58210"/>
    </cofactor>
    <text evidence="8">Binds 1 FMN per subunit.</text>
</comment>
<feature type="transmembrane region" description="Helical" evidence="8">
    <location>
        <begin position="176"/>
        <end position="196"/>
    </location>
</feature>
<comment type="function">
    <text evidence="8">Part of the MsrPQ system that repairs oxidized periplasmic proteins containing methionine sulfoxide residues (Met-O), using respiratory chain electrons. Thus protects these proteins from oxidative-stress damage caused by reactive species of oxygen and chlorine generated by the host defense mechanisms. MsrPQ is essential for the maintenance of envelope integrity under bleach stress, rescuing a wide series of structurally unrelated periplasmic proteins from methionine oxidation. MsrQ provides electrons for reduction to the reductase catalytic subunit MsrP, using the quinone pool of the respiratory chain.</text>
</comment>
<keyword evidence="8" id="KW-0285">Flavoprotein</keyword>
<comment type="subunit">
    <text evidence="8">Heterodimer of a catalytic subunit (MsrP) and a heme-binding subunit (MsrQ).</text>
</comment>
<feature type="transmembrane region" description="Helical" evidence="8">
    <location>
        <begin position="119"/>
        <end position="138"/>
    </location>
</feature>
<evidence type="ECO:0000256" key="3">
    <source>
        <dbReference type="ARBA" id="ARBA00022617"/>
    </source>
</evidence>
<dbReference type="InterPro" id="IPR013130">
    <property type="entry name" value="Fe3_Rdtase_TM_dom"/>
</dbReference>